<comment type="caution">
    <text evidence="2">The sequence shown here is derived from an EMBL/GenBank/DDBJ whole genome shotgun (WGS) entry which is preliminary data.</text>
</comment>
<evidence type="ECO:0000313" key="2">
    <source>
        <dbReference type="EMBL" id="GLI95609.1"/>
    </source>
</evidence>
<accession>A0A9W6GZ29</accession>
<evidence type="ECO:0000313" key="3">
    <source>
        <dbReference type="Proteomes" id="UP001144323"/>
    </source>
</evidence>
<gene>
    <name evidence="2" type="ORF">LMG27198_46010</name>
</gene>
<keyword evidence="1" id="KW-0732">Signal</keyword>
<dbReference type="AlphaFoldDB" id="A0A9W6GZ29"/>
<keyword evidence="3" id="KW-1185">Reference proteome</keyword>
<dbReference type="RefSeq" id="WP_281806482.1">
    <property type="nucleotide sequence ID" value="NZ_BSEC01000004.1"/>
</dbReference>
<feature type="chain" id="PRO_5040998794" description="DUF3617 family protein" evidence="1">
    <location>
        <begin position="25"/>
        <end position="150"/>
    </location>
</feature>
<dbReference type="InterPro" id="IPR022061">
    <property type="entry name" value="DUF3617"/>
</dbReference>
<dbReference type="Pfam" id="PF12276">
    <property type="entry name" value="DUF3617"/>
    <property type="match status" value="1"/>
</dbReference>
<evidence type="ECO:0000256" key="1">
    <source>
        <dbReference type="SAM" id="SignalP"/>
    </source>
</evidence>
<sequence length="150" mass="16113">MKSALVLVFCSVALAMPMHSPSHATEIPSPNKGDLTAELPQRAPGSWRITTISPETGTQTNEVCIEKGDNILGAQSGDCSRPKVARAADQTIVTIECGAGDNREINSMLFTGDFQTWYRAQVKITRVGPDSQERHAGLTIDARFLAPGCN</sequence>
<proteinExistence type="predicted"/>
<feature type="signal peptide" evidence="1">
    <location>
        <begin position="1"/>
        <end position="24"/>
    </location>
</feature>
<protein>
    <recommendedName>
        <fullName evidence="4">DUF3617 family protein</fullName>
    </recommendedName>
</protein>
<organism evidence="2 3">
    <name type="scientific">Methylocystis echinoides</name>
    <dbReference type="NCBI Taxonomy" id="29468"/>
    <lineage>
        <taxon>Bacteria</taxon>
        <taxon>Pseudomonadati</taxon>
        <taxon>Pseudomonadota</taxon>
        <taxon>Alphaproteobacteria</taxon>
        <taxon>Hyphomicrobiales</taxon>
        <taxon>Methylocystaceae</taxon>
        <taxon>Methylocystis</taxon>
    </lineage>
</organism>
<dbReference type="EMBL" id="BSEC01000004">
    <property type="protein sequence ID" value="GLI95609.1"/>
    <property type="molecule type" value="Genomic_DNA"/>
</dbReference>
<dbReference type="Proteomes" id="UP001144323">
    <property type="component" value="Unassembled WGS sequence"/>
</dbReference>
<reference evidence="2" key="1">
    <citation type="journal article" date="2023" name="Int. J. Syst. Evol. Microbiol.">
        <title>Methylocystis iwaonis sp. nov., a type II methane-oxidizing bacterium from surface soil of a rice paddy field in Japan, and emended description of the genus Methylocystis (ex Whittenbury et al. 1970) Bowman et al. 1993.</title>
        <authorList>
            <person name="Kaise H."/>
            <person name="Sawadogo J.B."/>
            <person name="Alam M.S."/>
            <person name="Ueno C."/>
            <person name="Dianou D."/>
            <person name="Shinjo R."/>
            <person name="Asakawa S."/>
        </authorList>
    </citation>
    <scope>NUCLEOTIDE SEQUENCE</scope>
    <source>
        <strain evidence="2">LMG27198</strain>
    </source>
</reference>
<evidence type="ECO:0008006" key="4">
    <source>
        <dbReference type="Google" id="ProtNLM"/>
    </source>
</evidence>
<name>A0A9W6GZ29_9HYPH</name>